<dbReference type="GO" id="GO:0005737">
    <property type="term" value="C:cytoplasm"/>
    <property type="evidence" value="ECO:0007669"/>
    <property type="project" value="TreeGrafter"/>
</dbReference>
<dbReference type="EMBL" id="CP003697">
    <property type="protein sequence ID" value="AGF73336.1"/>
    <property type="molecule type" value="Genomic_DNA"/>
</dbReference>
<dbReference type="InterPro" id="IPR023210">
    <property type="entry name" value="NADP_OxRdtase_dom"/>
</dbReference>
<organism evidence="3 4">
    <name type="scientific">Corynebacterium halotolerans YIM 70093 = DSM 44683</name>
    <dbReference type="NCBI Taxonomy" id="1121362"/>
    <lineage>
        <taxon>Bacteria</taxon>
        <taxon>Bacillati</taxon>
        <taxon>Actinomycetota</taxon>
        <taxon>Actinomycetes</taxon>
        <taxon>Mycobacteriales</taxon>
        <taxon>Corynebacteriaceae</taxon>
        <taxon>Corynebacterium</taxon>
    </lineage>
</organism>
<dbReference type="eggNOG" id="COG0667">
    <property type="taxonomic scope" value="Bacteria"/>
</dbReference>
<proteinExistence type="predicted"/>
<dbReference type="InterPro" id="IPR050791">
    <property type="entry name" value="Aldo-Keto_reductase"/>
</dbReference>
<dbReference type="KEGG" id="chn:A605_11690"/>
<keyword evidence="1" id="KW-0560">Oxidoreductase</keyword>
<protein>
    <submittedName>
        <fullName evidence="3">Aldo/keto reductase</fullName>
    </submittedName>
</protein>
<dbReference type="PANTHER" id="PTHR43625">
    <property type="entry name" value="AFLATOXIN B1 ALDEHYDE REDUCTASE"/>
    <property type="match status" value="1"/>
</dbReference>
<dbReference type="Pfam" id="PF00248">
    <property type="entry name" value="Aldo_ket_red"/>
    <property type="match status" value="1"/>
</dbReference>
<dbReference type="PANTHER" id="PTHR43625:SF40">
    <property type="entry name" value="ALDO-KETO REDUCTASE YAKC [NADP(+)]"/>
    <property type="match status" value="1"/>
</dbReference>
<evidence type="ECO:0000259" key="2">
    <source>
        <dbReference type="Pfam" id="PF00248"/>
    </source>
</evidence>
<keyword evidence="4" id="KW-1185">Reference proteome</keyword>
<sequence length="132" mass="14225">MDMRVLGRQGLTVSALNYGAMGTVVNYGPSDDTWSIAAIRRAHARGVTMFDTAEMYGWGEGERLLGHAVTPFRDEVVLATKFGLTPGSGPNSRPRHISKAVDNSLLNLGVGSIDLLYQRLPDPDVPVEEVVG</sequence>
<evidence type="ECO:0000313" key="3">
    <source>
        <dbReference type="EMBL" id="AGF73336.1"/>
    </source>
</evidence>
<gene>
    <name evidence="3" type="ORF">A605_11690</name>
</gene>
<dbReference type="HOGENOM" id="CLU_023205_16_3_11"/>
<feature type="domain" description="NADP-dependent oxidoreductase" evidence="2">
    <location>
        <begin position="16"/>
        <end position="131"/>
    </location>
</feature>
<name>M1P9I5_9CORY</name>
<dbReference type="AlphaFoldDB" id="M1P9I5"/>
<dbReference type="InterPro" id="IPR036812">
    <property type="entry name" value="NAD(P)_OxRdtase_dom_sf"/>
</dbReference>
<evidence type="ECO:0000313" key="4">
    <source>
        <dbReference type="Proteomes" id="UP000011723"/>
    </source>
</evidence>
<dbReference type="STRING" id="1121362.A605_11690"/>
<dbReference type="PATRIC" id="fig|1121362.3.peg.2371"/>
<dbReference type="Gene3D" id="3.20.20.100">
    <property type="entry name" value="NADP-dependent oxidoreductase domain"/>
    <property type="match status" value="1"/>
</dbReference>
<dbReference type="SUPFAM" id="SSF51430">
    <property type="entry name" value="NAD(P)-linked oxidoreductase"/>
    <property type="match status" value="1"/>
</dbReference>
<dbReference type="Proteomes" id="UP000011723">
    <property type="component" value="Chromosome"/>
</dbReference>
<dbReference type="GO" id="GO:0016491">
    <property type="term" value="F:oxidoreductase activity"/>
    <property type="evidence" value="ECO:0007669"/>
    <property type="project" value="UniProtKB-KW"/>
</dbReference>
<accession>M1P9I5</accession>
<reference evidence="3 4" key="1">
    <citation type="journal article" date="2012" name="Stand. Genomic Sci.">
        <title>Genome sequence of the halotolerant bacterium Corynebacterium halotolerans type strain YIM 70093(T) (= DSM 44683(T)).</title>
        <authorList>
            <person name="Ruckert C."/>
            <person name="Albersmeier A."/>
            <person name="Al-Dilaimi A."/>
            <person name="Niehaus K."/>
            <person name="Szczepanowski R."/>
            <person name="Kalinowski J."/>
        </authorList>
    </citation>
    <scope>NUCLEOTIDE SEQUENCE [LARGE SCALE GENOMIC DNA]</scope>
    <source>
        <strain evidence="3">YIM 70093</strain>
    </source>
</reference>
<evidence type="ECO:0000256" key="1">
    <source>
        <dbReference type="ARBA" id="ARBA00023002"/>
    </source>
</evidence>